<keyword evidence="2" id="KW-1185">Reference proteome</keyword>
<comment type="caution">
    <text evidence="1">The sequence shown here is derived from an EMBL/GenBank/DDBJ whole genome shotgun (WGS) entry which is preliminary data.</text>
</comment>
<evidence type="ECO:0000313" key="2">
    <source>
        <dbReference type="Proteomes" id="UP001175227"/>
    </source>
</evidence>
<evidence type="ECO:0000313" key="1">
    <source>
        <dbReference type="EMBL" id="KAK0487336.1"/>
    </source>
</evidence>
<name>A0AA39PN85_9AGAR</name>
<reference evidence="1" key="1">
    <citation type="submission" date="2023-06" db="EMBL/GenBank/DDBJ databases">
        <authorList>
            <consortium name="Lawrence Berkeley National Laboratory"/>
            <person name="Ahrendt S."/>
            <person name="Sahu N."/>
            <person name="Indic B."/>
            <person name="Wong-Bajracharya J."/>
            <person name="Merenyi Z."/>
            <person name="Ke H.-M."/>
            <person name="Monk M."/>
            <person name="Kocsube S."/>
            <person name="Drula E."/>
            <person name="Lipzen A."/>
            <person name="Balint B."/>
            <person name="Henrissat B."/>
            <person name="Andreopoulos B."/>
            <person name="Martin F.M."/>
            <person name="Harder C.B."/>
            <person name="Rigling D."/>
            <person name="Ford K.L."/>
            <person name="Foster G.D."/>
            <person name="Pangilinan J."/>
            <person name="Papanicolaou A."/>
            <person name="Barry K."/>
            <person name="LaButti K."/>
            <person name="Viragh M."/>
            <person name="Koriabine M."/>
            <person name="Yan M."/>
            <person name="Riley R."/>
            <person name="Champramary S."/>
            <person name="Plett K.L."/>
            <person name="Tsai I.J."/>
            <person name="Slot J."/>
            <person name="Sipos G."/>
            <person name="Plett J."/>
            <person name="Nagy L.G."/>
            <person name="Grigoriev I.V."/>
        </authorList>
    </citation>
    <scope>NUCLEOTIDE SEQUENCE</scope>
    <source>
        <strain evidence="1">ICMP 16352</strain>
    </source>
</reference>
<sequence>MSAFFSHLIFIVNAIFGYNFRRPYAHFHRAPRLRFESRRRIEISLNARKLSKSGNERRNVAIAVGRSFQILQSGDCLFCHVKTLLKLKGINNTMEQHLWYRVKLKRPLGTIQTDRKAE</sequence>
<organism evidence="1 2">
    <name type="scientific">Armillaria novae-zelandiae</name>
    <dbReference type="NCBI Taxonomy" id="153914"/>
    <lineage>
        <taxon>Eukaryota</taxon>
        <taxon>Fungi</taxon>
        <taxon>Dikarya</taxon>
        <taxon>Basidiomycota</taxon>
        <taxon>Agaricomycotina</taxon>
        <taxon>Agaricomycetes</taxon>
        <taxon>Agaricomycetidae</taxon>
        <taxon>Agaricales</taxon>
        <taxon>Marasmiineae</taxon>
        <taxon>Physalacriaceae</taxon>
        <taxon>Armillaria</taxon>
    </lineage>
</organism>
<dbReference type="AlphaFoldDB" id="A0AA39PN85"/>
<proteinExistence type="predicted"/>
<dbReference type="EMBL" id="JAUEPR010000003">
    <property type="protein sequence ID" value="KAK0487336.1"/>
    <property type="molecule type" value="Genomic_DNA"/>
</dbReference>
<protein>
    <submittedName>
        <fullName evidence="1">Uncharacterized protein</fullName>
    </submittedName>
</protein>
<gene>
    <name evidence="1" type="ORF">IW261DRAFT_1447346</name>
</gene>
<accession>A0AA39PN85</accession>
<dbReference type="Proteomes" id="UP001175227">
    <property type="component" value="Unassembled WGS sequence"/>
</dbReference>